<organism evidence="6">
    <name type="scientific">bioreactor metagenome</name>
    <dbReference type="NCBI Taxonomy" id="1076179"/>
    <lineage>
        <taxon>unclassified sequences</taxon>
        <taxon>metagenomes</taxon>
        <taxon>ecological metagenomes</taxon>
    </lineage>
</organism>
<keyword evidence="2" id="KW-0963">Cytoplasm</keyword>
<dbReference type="InterPro" id="IPR019903">
    <property type="entry name" value="RIC_family"/>
</dbReference>
<reference evidence="6" key="1">
    <citation type="submission" date="2019-08" db="EMBL/GenBank/DDBJ databases">
        <authorList>
            <person name="Kucharzyk K."/>
            <person name="Murdoch R.W."/>
            <person name="Higgins S."/>
            <person name="Loffler F."/>
        </authorList>
    </citation>
    <scope>NUCLEOTIDE SEQUENCE</scope>
</reference>
<name>A0A644V1V1_9ZZZZ</name>
<evidence type="ECO:0000256" key="1">
    <source>
        <dbReference type="ARBA" id="ARBA00004496"/>
    </source>
</evidence>
<dbReference type="InterPro" id="IPR012312">
    <property type="entry name" value="Hemerythrin-like"/>
</dbReference>
<keyword evidence="3" id="KW-0479">Metal-binding</keyword>
<gene>
    <name evidence="6" type="primary">scdA_2</name>
    <name evidence="6" type="ORF">SDC9_31274</name>
</gene>
<dbReference type="PANTHER" id="PTHR36438:SF1">
    <property type="entry name" value="IRON-SULFUR CLUSTER REPAIR PROTEIN YTFE"/>
    <property type="match status" value="1"/>
</dbReference>
<accession>A0A644V1V1</accession>
<proteinExistence type="predicted"/>
<dbReference type="Pfam" id="PF04405">
    <property type="entry name" value="ScdA_N"/>
    <property type="match status" value="1"/>
</dbReference>
<feature type="domain" description="Hemerythrin-like" evidence="5">
    <location>
        <begin position="121"/>
        <end position="272"/>
    </location>
</feature>
<evidence type="ECO:0000259" key="5">
    <source>
        <dbReference type="Pfam" id="PF01814"/>
    </source>
</evidence>
<comment type="subcellular location">
    <subcellularLocation>
        <location evidence="1">Cytoplasm</location>
    </subcellularLocation>
</comment>
<dbReference type="GO" id="GO:0046872">
    <property type="term" value="F:metal ion binding"/>
    <property type="evidence" value="ECO:0007669"/>
    <property type="project" value="UniProtKB-KW"/>
</dbReference>
<comment type="caution">
    <text evidence="6">The sequence shown here is derived from an EMBL/GenBank/DDBJ whole genome shotgun (WGS) entry which is preliminary data.</text>
</comment>
<evidence type="ECO:0000256" key="3">
    <source>
        <dbReference type="ARBA" id="ARBA00022723"/>
    </source>
</evidence>
<protein>
    <submittedName>
        <fullName evidence="6">Iron-sulfur cluster repair protein ScdA</fullName>
    </submittedName>
</protein>
<evidence type="ECO:0000313" key="6">
    <source>
        <dbReference type="EMBL" id="MPL85306.1"/>
    </source>
</evidence>
<keyword evidence="4" id="KW-0408">Iron</keyword>
<dbReference type="AlphaFoldDB" id="A0A644V1V1"/>
<dbReference type="PANTHER" id="PTHR36438">
    <property type="entry name" value="IRON-SULFUR CLUSTER REPAIR PROTEIN YTFE"/>
    <property type="match status" value="1"/>
</dbReference>
<dbReference type="NCBIfam" id="TIGR03652">
    <property type="entry name" value="FeS_repair_RIC"/>
    <property type="match status" value="1"/>
</dbReference>
<dbReference type="Pfam" id="PF01814">
    <property type="entry name" value="Hemerythrin"/>
    <property type="match status" value="1"/>
</dbReference>
<evidence type="ECO:0000256" key="2">
    <source>
        <dbReference type="ARBA" id="ARBA00022490"/>
    </source>
</evidence>
<dbReference type="Gene3D" id="1.20.120.520">
    <property type="entry name" value="nmb1532 protein domain like"/>
    <property type="match status" value="1"/>
</dbReference>
<dbReference type="GO" id="GO:0005737">
    <property type="term" value="C:cytoplasm"/>
    <property type="evidence" value="ECO:0007669"/>
    <property type="project" value="UniProtKB-SubCell"/>
</dbReference>
<sequence>MLIPVKNQNNFINVTYVTVSGFIIIELCINKIEFVPIKFRHMKEYKSMSVGQIVADRFDNATVFKKYGIDFCCGGEISFAKACEKAGVSMDVLIQEMEQPGASTSESIDFKSWPLDLLVDYVLKIHHRGIREKGPRIFELLNKVANVHGDNHPELLEVKHHFYESLVDLNQHLEKEEQVLFPYIYEMAEAKLNNQPQVDFHCGSVEYPISAMMGEHDAEGERYRLIASLTNNYTAPADACGSYRLLLQMLQQFETDLHTHIHVENNIIFPRAIELEKSF</sequence>
<dbReference type="EMBL" id="VSSQ01000203">
    <property type="protein sequence ID" value="MPL85306.1"/>
    <property type="molecule type" value="Genomic_DNA"/>
</dbReference>
<evidence type="ECO:0000256" key="4">
    <source>
        <dbReference type="ARBA" id="ARBA00023004"/>
    </source>
</evidence>